<evidence type="ECO:0000313" key="7">
    <source>
        <dbReference type="Proteomes" id="UP000583929"/>
    </source>
</evidence>
<evidence type="ECO:0000313" key="6">
    <source>
        <dbReference type="Proteomes" id="UP000525078"/>
    </source>
</evidence>
<dbReference type="EMBL" id="JAATIQ010000036">
    <property type="protein sequence ID" value="KAF4396453.1"/>
    <property type="molecule type" value="Genomic_DNA"/>
</dbReference>
<keyword evidence="2" id="KW-0472">Membrane</keyword>
<name>A0A7J6ELH2_CANSA</name>
<accession>A0A7J6ELH2</accession>
<dbReference type="Pfam" id="PF00646">
    <property type="entry name" value="F-box"/>
    <property type="match status" value="1"/>
</dbReference>
<keyword evidence="2" id="KW-1133">Transmembrane helix</keyword>
<dbReference type="InterPro" id="IPR036047">
    <property type="entry name" value="F-box-like_dom_sf"/>
</dbReference>
<dbReference type="Gene3D" id="3.80.10.10">
    <property type="entry name" value="Ribonuclease Inhibitor"/>
    <property type="match status" value="1"/>
</dbReference>
<keyword evidence="7" id="KW-1185">Reference proteome</keyword>
<gene>
    <name evidence="4" type="ORF">F8388_021859</name>
    <name evidence="5" type="ORF">G4B88_019253</name>
</gene>
<dbReference type="CDD" id="cd22160">
    <property type="entry name" value="F-box_AtFBL13-like"/>
    <property type="match status" value="1"/>
</dbReference>
<dbReference type="EMBL" id="JAATIP010000217">
    <property type="protein sequence ID" value="KAF4359307.1"/>
    <property type="molecule type" value="Genomic_DNA"/>
</dbReference>
<dbReference type="InterPro" id="IPR001810">
    <property type="entry name" value="F-box_dom"/>
</dbReference>
<evidence type="ECO:0000313" key="5">
    <source>
        <dbReference type="EMBL" id="KAF4396453.1"/>
    </source>
</evidence>
<dbReference type="InterPro" id="IPR055294">
    <property type="entry name" value="FBL60-like"/>
</dbReference>
<feature type="region of interest" description="Disordered" evidence="1">
    <location>
        <begin position="1"/>
        <end position="20"/>
    </location>
</feature>
<reference evidence="6 7" key="1">
    <citation type="journal article" date="2020" name="bioRxiv">
        <title>Sequence and annotation of 42 cannabis genomes reveals extensive copy number variation in cannabinoid synthesis and pathogen resistance genes.</title>
        <authorList>
            <person name="Mckernan K.J."/>
            <person name="Helbert Y."/>
            <person name="Kane L.T."/>
            <person name="Ebling H."/>
            <person name="Zhang L."/>
            <person name="Liu B."/>
            <person name="Eaton Z."/>
            <person name="Mclaughlin S."/>
            <person name="Kingan S."/>
            <person name="Baybayan P."/>
            <person name="Concepcion G."/>
            <person name="Jordan M."/>
            <person name="Riva A."/>
            <person name="Barbazuk W."/>
            <person name="Harkins T."/>
        </authorList>
    </citation>
    <scope>NUCLEOTIDE SEQUENCE [LARGE SCALE GENOMIC DNA]</scope>
    <source>
        <strain evidence="6 7">cv. Jamaican Lion 4</strain>
        <strain evidence="5">Father</strain>
        <strain evidence="4">Mother</strain>
        <tissue evidence="4">Leaf</tissue>
    </source>
</reference>
<proteinExistence type="predicted"/>
<dbReference type="Gene3D" id="1.20.1280.50">
    <property type="match status" value="1"/>
</dbReference>
<dbReference type="PANTHER" id="PTHR31293:SF12">
    <property type="entry name" value="RNI-LIKE SUPERFAMILY PROTEIN"/>
    <property type="match status" value="1"/>
</dbReference>
<dbReference type="PANTHER" id="PTHR31293">
    <property type="entry name" value="RNI-LIKE SUPERFAMILY PROTEIN"/>
    <property type="match status" value="1"/>
</dbReference>
<dbReference type="Proteomes" id="UP000525078">
    <property type="component" value="Unassembled WGS sequence"/>
</dbReference>
<dbReference type="AlphaFoldDB" id="A0A7J6ELH2"/>
<feature type="transmembrane region" description="Helical" evidence="2">
    <location>
        <begin position="33"/>
        <end position="51"/>
    </location>
</feature>
<dbReference type="SMART" id="SM00256">
    <property type="entry name" value="FBOX"/>
    <property type="match status" value="1"/>
</dbReference>
<dbReference type="SUPFAM" id="SSF81383">
    <property type="entry name" value="F-box domain"/>
    <property type="match status" value="1"/>
</dbReference>
<feature type="domain" description="F-box" evidence="3">
    <location>
        <begin position="23"/>
        <end position="80"/>
    </location>
</feature>
<dbReference type="SUPFAM" id="SSF52047">
    <property type="entry name" value="RNI-like"/>
    <property type="match status" value="1"/>
</dbReference>
<dbReference type="Proteomes" id="UP000583929">
    <property type="component" value="Unassembled WGS sequence"/>
</dbReference>
<evidence type="ECO:0000259" key="3">
    <source>
        <dbReference type="PROSITE" id="PS50181"/>
    </source>
</evidence>
<dbReference type="Pfam" id="PF24758">
    <property type="entry name" value="LRR_At5g56370"/>
    <property type="match status" value="2"/>
</dbReference>
<sequence>MATKRLKEQHTTEGDLEPKSMAEDRISDLPDSIIIHILSFLPTIVAIRMSLLSKRWRRMWNLIKVLNFSVSRDVEFFRRPNNQKNNERKKFFNFVDRCLNRPYADTSIEKFTLEVEYYGGRHRMDRWMRFPLKKNVRELVLHIKRARALYCLPSALLSLRSLTLLKLNGLELTTGSGSPIVNLPCLKELCLFNVVMNDQVLNNLLLGCPCLEKLHVHYCCGLLNPQVLSLSLESLEYYECNRYFIQTLTVEARNLQSFEYKGVSVRKDSCNVNLFHCVGIKHLSFSDVCMTGRWFEDLIPRLNSLESLKIDSCYGVKHINVRNQHLKELDFDCRLNRTELTTEIIIDTPCLESLTYSGCLTFRISVSASNLLYADINVCGQLDKTAYDMEWYTSLIKFLSEFNGTKNIRIFCGSEKALIIPNELRDIHPSPLSDVKYLKVKTALPLFRKEMFRKSMHWISPSLETLTIE</sequence>
<dbReference type="InterPro" id="IPR053781">
    <property type="entry name" value="F-box_AtFBL13-like"/>
</dbReference>
<dbReference type="InterPro" id="IPR032675">
    <property type="entry name" value="LRR_dom_sf"/>
</dbReference>
<protein>
    <recommendedName>
        <fullName evidence="3">F-box domain-containing protein</fullName>
    </recommendedName>
</protein>
<evidence type="ECO:0000256" key="1">
    <source>
        <dbReference type="SAM" id="MobiDB-lite"/>
    </source>
</evidence>
<comment type="caution">
    <text evidence="4">The sequence shown here is derived from an EMBL/GenBank/DDBJ whole genome shotgun (WGS) entry which is preliminary data.</text>
</comment>
<dbReference type="PROSITE" id="PS50181">
    <property type="entry name" value="FBOX"/>
    <property type="match status" value="1"/>
</dbReference>
<evidence type="ECO:0000313" key="4">
    <source>
        <dbReference type="EMBL" id="KAF4359307.1"/>
    </source>
</evidence>
<evidence type="ECO:0000256" key="2">
    <source>
        <dbReference type="SAM" id="Phobius"/>
    </source>
</evidence>
<organism evidence="4 6">
    <name type="scientific">Cannabis sativa</name>
    <name type="common">Hemp</name>
    <name type="synonym">Marijuana</name>
    <dbReference type="NCBI Taxonomy" id="3483"/>
    <lineage>
        <taxon>Eukaryota</taxon>
        <taxon>Viridiplantae</taxon>
        <taxon>Streptophyta</taxon>
        <taxon>Embryophyta</taxon>
        <taxon>Tracheophyta</taxon>
        <taxon>Spermatophyta</taxon>
        <taxon>Magnoliopsida</taxon>
        <taxon>eudicotyledons</taxon>
        <taxon>Gunneridae</taxon>
        <taxon>Pentapetalae</taxon>
        <taxon>rosids</taxon>
        <taxon>fabids</taxon>
        <taxon>Rosales</taxon>
        <taxon>Cannabaceae</taxon>
        <taxon>Cannabis</taxon>
    </lineage>
</organism>
<keyword evidence="2" id="KW-0812">Transmembrane</keyword>
<dbReference type="InterPro" id="IPR055411">
    <property type="entry name" value="LRR_FXL15/At3g58940/PEG3-like"/>
</dbReference>